<name>A0A919G391_9ACTN</name>
<accession>A0A919G391</accession>
<sequence>MPVHLAGTGRARRRVRSSPAASANGVRELRGEEFGIVALLLTGESDYSPCRLGAGGISSWENLAYRFFERNLIGAAAKLSVFRHDLESKRLH</sequence>
<protein>
    <submittedName>
        <fullName evidence="1">Uncharacterized protein</fullName>
    </submittedName>
</protein>
<dbReference type="AlphaFoldDB" id="A0A919G391"/>
<gene>
    <name evidence="1" type="ORF">GCM10018793_23620</name>
</gene>
<evidence type="ECO:0000313" key="2">
    <source>
        <dbReference type="Proteomes" id="UP000603708"/>
    </source>
</evidence>
<keyword evidence="2" id="KW-1185">Reference proteome</keyword>
<dbReference type="Proteomes" id="UP000603708">
    <property type="component" value="Unassembled WGS sequence"/>
</dbReference>
<evidence type="ECO:0000313" key="1">
    <source>
        <dbReference type="EMBL" id="GHH76874.1"/>
    </source>
</evidence>
<comment type="caution">
    <text evidence="1">The sequence shown here is derived from an EMBL/GenBank/DDBJ whole genome shotgun (WGS) entry which is preliminary data.</text>
</comment>
<reference evidence="1" key="2">
    <citation type="submission" date="2020-09" db="EMBL/GenBank/DDBJ databases">
        <authorList>
            <person name="Sun Q."/>
            <person name="Ohkuma M."/>
        </authorList>
    </citation>
    <scope>NUCLEOTIDE SEQUENCE</scope>
    <source>
        <strain evidence="1">JCM 5069</strain>
    </source>
</reference>
<proteinExistence type="predicted"/>
<organism evidence="1 2">
    <name type="scientific">Streptomyces sulfonofaciens</name>
    <dbReference type="NCBI Taxonomy" id="68272"/>
    <lineage>
        <taxon>Bacteria</taxon>
        <taxon>Bacillati</taxon>
        <taxon>Actinomycetota</taxon>
        <taxon>Actinomycetes</taxon>
        <taxon>Kitasatosporales</taxon>
        <taxon>Streptomycetaceae</taxon>
        <taxon>Streptomyces</taxon>
    </lineage>
</organism>
<reference evidence="1" key="1">
    <citation type="journal article" date="2014" name="Int. J. Syst. Evol. Microbiol.">
        <title>Complete genome sequence of Corynebacterium casei LMG S-19264T (=DSM 44701T), isolated from a smear-ripened cheese.</title>
        <authorList>
            <consortium name="US DOE Joint Genome Institute (JGI-PGF)"/>
            <person name="Walter F."/>
            <person name="Albersmeier A."/>
            <person name="Kalinowski J."/>
            <person name="Ruckert C."/>
        </authorList>
    </citation>
    <scope>NUCLEOTIDE SEQUENCE</scope>
    <source>
        <strain evidence="1">JCM 5069</strain>
    </source>
</reference>
<dbReference type="EMBL" id="BNCD01000005">
    <property type="protein sequence ID" value="GHH76874.1"/>
    <property type="molecule type" value="Genomic_DNA"/>
</dbReference>